<dbReference type="PANTHER" id="PTHR45947">
    <property type="entry name" value="SULFOQUINOVOSYL TRANSFERASE SQD2"/>
    <property type="match status" value="1"/>
</dbReference>
<dbReference type="STRING" id="1424334.W822_05750"/>
<protein>
    <submittedName>
        <fullName evidence="3">Glycosyl transferase family 1</fullName>
    </submittedName>
</protein>
<comment type="caution">
    <text evidence="3">The sequence shown here is derived from an EMBL/GenBank/DDBJ whole genome shotgun (WGS) entry which is preliminary data.</text>
</comment>
<sequence length="427" mass="47213">MQRIAIVSEHASPLAALGGVDSGGQNLYVANVARELARLGHRIDIFTRLDNPGLPPELAWDENVRIVHVPAGPALSIPKESLLPYMDEFGKYMLEFARQQDLQYDVIHANFFMSALAAMPLARNCDIPLAVTFHALGKVRRLHQANNDLFSDRRFTIEEDIVRIADCIIAECPQDKHDLINLYSADPAKIRMVPCGYDPSELRPIEKKTARERLGWDERAFHILQLGRMVPRKGIDNVISAVARLRRNHKVDARLCVVGGNLSDANLGDVDEYDRLQTLAHDEDIESFVDFAGSRARDQLSQYYSASDVFVTTPWYEPFGITPLEAMACHRPVIGSDTGGIKYTIVDGITGFLVPPKDPTALAEKLAVLAGNPDHAVKMGHAGAARAQEMFTWEHVSSALSEIFQALNSKNSTLNSPATSSHLTLVN</sequence>
<dbReference type="Pfam" id="PF13439">
    <property type="entry name" value="Glyco_transf_4"/>
    <property type="match status" value="1"/>
</dbReference>
<dbReference type="PATRIC" id="fig|1424334.3.peg.1152"/>
<evidence type="ECO:0000313" key="4">
    <source>
        <dbReference type="Proteomes" id="UP000018733"/>
    </source>
</evidence>
<dbReference type="GO" id="GO:0016757">
    <property type="term" value="F:glycosyltransferase activity"/>
    <property type="evidence" value="ECO:0007669"/>
    <property type="project" value="InterPro"/>
</dbReference>
<proteinExistence type="predicted"/>
<feature type="domain" description="Glycosyl transferase family 1" evidence="1">
    <location>
        <begin position="207"/>
        <end position="384"/>
    </location>
</feature>
<reference evidence="3 4" key="1">
    <citation type="journal article" date="2014" name="Genome Announc.">
        <title>Draft Genome Sequence of Advenella kashmirensis Strain W13003, a Polycyclic Aromatic Hydrocarbon-Degrading Bacterium.</title>
        <authorList>
            <person name="Wang X."/>
            <person name="Jin D."/>
            <person name="Zhou L."/>
            <person name="Wu L."/>
            <person name="An W."/>
            <person name="Zhao L."/>
        </authorList>
    </citation>
    <scope>NUCLEOTIDE SEQUENCE [LARGE SCALE GENOMIC DNA]</scope>
    <source>
        <strain evidence="3 4">W13003</strain>
    </source>
</reference>
<dbReference type="InterPro" id="IPR050194">
    <property type="entry name" value="Glycosyltransferase_grp1"/>
</dbReference>
<dbReference type="InterPro" id="IPR028098">
    <property type="entry name" value="Glyco_trans_4-like_N"/>
</dbReference>
<dbReference type="PANTHER" id="PTHR45947:SF3">
    <property type="entry name" value="SULFOQUINOVOSYL TRANSFERASE SQD2"/>
    <property type="match status" value="1"/>
</dbReference>
<dbReference type="OrthoDB" id="433681at2"/>
<dbReference type="HOGENOM" id="CLU_009583_2_3_4"/>
<name>V8QX99_9BURK</name>
<dbReference type="AlphaFoldDB" id="V8QX99"/>
<evidence type="ECO:0000313" key="3">
    <source>
        <dbReference type="EMBL" id="ETF03639.1"/>
    </source>
</evidence>
<keyword evidence="3" id="KW-0808">Transferase</keyword>
<dbReference type="InterPro" id="IPR001296">
    <property type="entry name" value="Glyco_trans_1"/>
</dbReference>
<feature type="domain" description="Glycosyltransferase subfamily 4-like N-terminal" evidence="2">
    <location>
        <begin position="23"/>
        <end position="200"/>
    </location>
</feature>
<accession>V8QX99</accession>
<dbReference type="eggNOG" id="COG0438">
    <property type="taxonomic scope" value="Bacteria"/>
</dbReference>
<dbReference type="CDD" id="cd03800">
    <property type="entry name" value="GT4_sucrose_synthase"/>
    <property type="match status" value="1"/>
</dbReference>
<evidence type="ECO:0000259" key="2">
    <source>
        <dbReference type="Pfam" id="PF13439"/>
    </source>
</evidence>
<dbReference type="SUPFAM" id="SSF53756">
    <property type="entry name" value="UDP-Glycosyltransferase/glycogen phosphorylase"/>
    <property type="match status" value="1"/>
</dbReference>
<dbReference type="Gene3D" id="3.40.50.2000">
    <property type="entry name" value="Glycogen Phosphorylase B"/>
    <property type="match status" value="2"/>
</dbReference>
<evidence type="ECO:0000259" key="1">
    <source>
        <dbReference type="Pfam" id="PF00534"/>
    </source>
</evidence>
<keyword evidence="4" id="KW-1185">Reference proteome</keyword>
<dbReference type="Proteomes" id="UP000018733">
    <property type="component" value="Unassembled WGS sequence"/>
</dbReference>
<dbReference type="EMBL" id="AYXT01000002">
    <property type="protein sequence ID" value="ETF03639.1"/>
    <property type="molecule type" value="Genomic_DNA"/>
</dbReference>
<dbReference type="Pfam" id="PF00534">
    <property type="entry name" value="Glycos_transf_1"/>
    <property type="match status" value="1"/>
</dbReference>
<organism evidence="3 4">
    <name type="scientific">Advenella kashmirensis W13003</name>
    <dbReference type="NCBI Taxonomy" id="1424334"/>
    <lineage>
        <taxon>Bacteria</taxon>
        <taxon>Pseudomonadati</taxon>
        <taxon>Pseudomonadota</taxon>
        <taxon>Betaproteobacteria</taxon>
        <taxon>Burkholderiales</taxon>
        <taxon>Alcaligenaceae</taxon>
    </lineage>
</organism>
<dbReference type="RefSeq" id="WP_024007530.1">
    <property type="nucleotide sequence ID" value="NZ_KI650985.1"/>
</dbReference>
<gene>
    <name evidence="3" type="ORF">W822_05750</name>
</gene>